<dbReference type="AlphaFoldDB" id="A0AAX4L1P6"/>
<evidence type="ECO:0000313" key="2">
    <source>
        <dbReference type="EMBL" id="WWQ60493.1"/>
    </source>
</evidence>
<dbReference type="EMBL" id="CP146016">
    <property type="protein sequence ID" value="WWQ60493.1"/>
    <property type="molecule type" value="Genomic_DNA"/>
</dbReference>
<gene>
    <name evidence="2" type="ORF">V6M85_13850</name>
</gene>
<sequence length="218" mass="25865">MSCPPDKVIFDEERAERICAETGEVLEDRIAYTDSYYNNTYSELPPTKENFDREKRSKCISIEKLKQEILSHLNEKEKELFFNIIDRIKRIDVETLVAAYEYIKEKNGERTTTLRESLGLGSYAIRNKKRYIRAILRGYDPVLDYINSLPDRELALKVYEYLKKKNIVSGLGAKRRIQILNRYLKSKKKLESLLKEEEEERKREEISRTVLILTLLRF</sequence>
<name>A0AAX4L1P6_9CREN</name>
<proteinExistence type="predicted"/>
<reference evidence="2 3" key="1">
    <citation type="submission" date="2024-02" db="EMBL/GenBank/DDBJ databases">
        <title>STSV induces naive adaptation in Sulfolobus.</title>
        <authorList>
            <person name="Xiang X."/>
            <person name="Song M."/>
        </authorList>
    </citation>
    <scope>NUCLEOTIDE SEQUENCE [LARGE SCALE GENOMIC DNA]</scope>
    <source>
        <strain evidence="2 3">RT2</strain>
    </source>
</reference>
<evidence type="ECO:0000313" key="3">
    <source>
        <dbReference type="Proteomes" id="UP001432202"/>
    </source>
</evidence>
<evidence type="ECO:0000256" key="1">
    <source>
        <dbReference type="SAM" id="Coils"/>
    </source>
</evidence>
<keyword evidence="1" id="KW-0175">Coiled coil</keyword>
<feature type="coiled-coil region" evidence="1">
    <location>
        <begin position="180"/>
        <end position="207"/>
    </location>
</feature>
<keyword evidence="3" id="KW-1185">Reference proteome</keyword>
<organism evidence="2 3">
    <name type="scientific">Sulfolobus tengchongensis</name>
    <dbReference type="NCBI Taxonomy" id="207809"/>
    <lineage>
        <taxon>Archaea</taxon>
        <taxon>Thermoproteota</taxon>
        <taxon>Thermoprotei</taxon>
        <taxon>Sulfolobales</taxon>
        <taxon>Sulfolobaceae</taxon>
        <taxon>Sulfolobus</taxon>
    </lineage>
</organism>
<dbReference type="RefSeq" id="WP_338601346.1">
    <property type="nucleotide sequence ID" value="NZ_CP146016.1"/>
</dbReference>
<dbReference type="GeneID" id="89337873"/>
<protein>
    <submittedName>
        <fullName evidence="2">Uncharacterized protein</fullName>
    </submittedName>
</protein>
<dbReference type="Proteomes" id="UP001432202">
    <property type="component" value="Chromosome"/>
</dbReference>
<accession>A0AAX4L1P6</accession>